<dbReference type="PANTHER" id="PTHR22916:SF3">
    <property type="entry name" value="UDP-GLCNAC:BETAGAL BETA-1,3-N-ACETYLGLUCOSAMINYLTRANSFERASE-LIKE PROTEIN 1"/>
    <property type="match status" value="1"/>
</dbReference>
<dbReference type="EMBL" id="JADUNO010000051">
    <property type="protein sequence ID" value="MBH1640608.1"/>
    <property type="molecule type" value="Genomic_DNA"/>
</dbReference>
<proteinExistence type="predicted"/>
<dbReference type="GO" id="GO:0016758">
    <property type="term" value="F:hexosyltransferase activity"/>
    <property type="evidence" value="ECO:0007669"/>
    <property type="project" value="UniProtKB-ARBA"/>
</dbReference>
<dbReference type="Gene3D" id="3.90.550.10">
    <property type="entry name" value="Spore Coat Polysaccharide Biosynthesis Protein SpsA, Chain A"/>
    <property type="match status" value="1"/>
</dbReference>
<organism evidence="2 3">
    <name type="scientific">Stenotrophomonas maltophilia</name>
    <name type="common">Pseudomonas maltophilia</name>
    <name type="synonym">Xanthomonas maltophilia</name>
    <dbReference type="NCBI Taxonomy" id="40324"/>
    <lineage>
        <taxon>Bacteria</taxon>
        <taxon>Pseudomonadati</taxon>
        <taxon>Pseudomonadota</taxon>
        <taxon>Gammaproteobacteria</taxon>
        <taxon>Lysobacterales</taxon>
        <taxon>Lysobacteraceae</taxon>
        <taxon>Stenotrophomonas</taxon>
        <taxon>Stenotrophomonas maltophilia group</taxon>
    </lineage>
</organism>
<dbReference type="InterPro" id="IPR001173">
    <property type="entry name" value="Glyco_trans_2-like"/>
</dbReference>
<comment type="caution">
    <text evidence="2">The sequence shown here is derived from an EMBL/GenBank/DDBJ whole genome shotgun (WGS) entry which is preliminary data.</text>
</comment>
<evidence type="ECO:0000259" key="1">
    <source>
        <dbReference type="Pfam" id="PF00535"/>
    </source>
</evidence>
<evidence type="ECO:0000313" key="3">
    <source>
        <dbReference type="Proteomes" id="UP000616785"/>
    </source>
</evidence>
<gene>
    <name evidence="2" type="ORF">I5U57_14220</name>
</gene>
<protein>
    <submittedName>
        <fullName evidence="2">Glycosyltransferase family 2 protein</fullName>
    </submittedName>
</protein>
<dbReference type="PANTHER" id="PTHR22916">
    <property type="entry name" value="GLYCOSYLTRANSFERASE"/>
    <property type="match status" value="1"/>
</dbReference>
<name>A0AA41CHG3_STEMA</name>
<dbReference type="InterPro" id="IPR029044">
    <property type="entry name" value="Nucleotide-diphossugar_trans"/>
</dbReference>
<evidence type="ECO:0000313" key="2">
    <source>
        <dbReference type="EMBL" id="MBH1640608.1"/>
    </source>
</evidence>
<sequence>MSSVTTTVSVALCTWQGERYIAAQLRTVGAQTVLPTQVVIVDDASTDGTWGVLEQEVATLHARGIEVVLRRQQQNVGYVRNFESALLQCSGDIVFLCDQDDLWREDKIETFLRIFDARPGLRLLHSNAQLVDAEGVPLRATLFQALAIDRQDIKREHRGEGFEVLLGRNIVTGAVTALRRDLIAEALPVADGWIHDEWLAMVAAASGGLDCIETITTDYRQHDRNQVGAHRRGVLERALGSAVVRRNYLMAALQRLYSLQSRTQRGRPPLDAVQTEILEQRLKHAQARAGLAVSLFARLLQVFREVASGRYHRFSNGLRSAASDLMP</sequence>
<dbReference type="Pfam" id="PF00535">
    <property type="entry name" value="Glycos_transf_2"/>
    <property type="match status" value="1"/>
</dbReference>
<dbReference type="SUPFAM" id="SSF53448">
    <property type="entry name" value="Nucleotide-diphospho-sugar transferases"/>
    <property type="match status" value="1"/>
</dbReference>
<feature type="domain" description="Glycosyltransferase 2-like" evidence="1">
    <location>
        <begin position="9"/>
        <end position="117"/>
    </location>
</feature>
<dbReference type="AlphaFoldDB" id="A0AA41CHG3"/>
<reference evidence="2" key="1">
    <citation type="submission" date="2020-11" db="EMBL/GenBank/DDBJ databases">
        <title>Enhanced detection system for hospital associated transmission using whole genome sequencing surveillance.</title>
        <authorList>
            <person name="Harrison L.H."/>
            <person name="Van Tyne D."/>
            <person name="Marsh J.W."/>
            <person name="Griffith M.P."/>
            <person name="Snyder D.J."/>
            <person name="Cooper V.S."/>
            <person name="Mustapha M."/>
        </authorList>
    </citation>
    <scope>NUCLEOTIDE SEQUENCE</scope>
    <source>
        <strain evidence="2">STEN00092</strain>
    </source>
</reference>
<dbReference type="Proteomes" id="UP000616785">
    <property type="component" value="Unassembled WGS sequence"/>
</dbReference>
<accession>A0AA41CHG3</accession>
<dbReference type="CDD" id="cd04196">
    <property type="entry name" value="GT_2_like_d"/>
    <property type="match status" value="1"/>
</dbReference>